<evidence type="ECO:0000313" key="4">
    <source>
        <dbReference type="Proteomes" id="UP001317516"/>
    </source>
</evidence>
<gene>
    <name evidence="3" type="ORF">BOFE_03560</name>
</gene>
<dbReference type="EMBL" id="AP027070">
    <property type="protein sequence ID" value="BDU62816.1"/>
    <property type="molecule type" value="Genomic_DNA"/>
</dbReference>
<keyword evidence="4" id="KW-1185">Reference proteome</keyword>
<keyword evidence="1" id="KW-1133">Transmembrane helix</keyword>
<dbReference type="SMART" id="SM00909">
    <property type="entry name" value="Germane"/>
    <property type="match status" value="1"/>
</dbReference>
<proteinExistence type="predicted"/>
<keyword evidence="1" id="KW-0812">Transmembrane</keyword>
<keyword evidence="1" id="KW-0472">Membrane</keyword>
<evidence type="ECO:0000313" key="3">
    <source>
        <dbReference type="EMBL" id="BDU62816.1"/>
    </source>
</evidence>
<reference evidence="3 4" key="1">
    <citation type="submission" date="2022-11" db="EMBL/GenBank/DDBJ databases">
        <title>Genome sequence of clinical isolate of the human pathogenic Borrelia fainii.</title>
        <authorList>
            <person name="Itokawa K."/>
            <person name="Sato K."/>
            <person name="Qiu Y."/>
        </authorList>
    </citation>
    <scope>NUCLEOTIDE SEQUENCE [LARGE SCALE GENOMIC DNA]</scope>
    <source>
        <strain evidence="3 4">Qtaro</strain>
    </source>
</reference>
<dbReference type="Pfam" id="PF10646">
    <property type="entry name" value="Germane"/>
    <property type="match status" value="1"/>
</dbReference>
<feature type="transmembrane region" description="Helical" evidence="1">
    <location>
        <begin position="20"/>
        <end position="38"/>
    </location>
</feature>
<dbReference type="RefSeq" id="WP_281861193.1">
    <property type="nucleotide sequence ID" value="NZ_AP027070.1"/>
</dbReference>
<evidence type="ECO:0000256" key="1">
    <source>
        <dbReference type="SAM" id="Phobius"/>
    </source>
</evidence>
<accession>A0ABM8DJQ3</accession>
<dbReference type="Proteomes" id="UP001317516">
    <property type="component" value="Chromosome"/>
</dbReference>
<dbReference type="InterPro" id="IPR019606">
    <property type="entry name" value="GerMN"/>
</dbReference>
<protein>
    <recommendedName>
        <fullName evidence="2">GerMN domain-containing protein</fullName>
    </recommendedName>
</protein>
<name>A0ABM8DJQ3_9SPIR</name>
<sequence length="252" mass="29502">MIKKKRNSKRKTNSFNQTDIFLVLLAIFLTGLCLLLIIKNSFIKNIFNDQIENNDNFEFSQSKPNKIEAKLENTKSETIKILNNEKFLIKPPEIQKIEEKFKYQEQKYLKNKKEVKLYFIKVTTEGHFLKQWIKRTIHYDKNILKETLKALINGPNEYELKNNFLSLIPINTKVLNLSINDGIAHINLSKEFYENSFGVEGTINQVKQIILTCLEIQGINGITLKIENNPIILEDLNLDFSEILDNKKFAKY</sequence>
<feature type="domain" description="GerMN" evidence="2">
    <location>
        <begin position="144"/>
        <end position="235"/>
    </location>
</feature>
<evidence type="ECO:0000259" key="2">
    <source>
        <dbReference type="SMART" id="SM00909"/>
    </source>
</evidence>
<organism evidence="3 4">
    <name type="scientific">Candidatus Borrelia fainii</name>
    <dbReference type="NCBI Taxonomy" id="2518322"/>
    <lineage>
        <taxon>Bacteria</taxon>
        <taxon>Pseudomonadati</taxon>
        <taxon>Spirochaetota</taxon>
        <taxon>Spirochaetia</taxon>
        <taxon>Spirochaetales</taxon>
        <taxon>Borreliaceae</taxon>
        <taxon>Borrelia</taxon>
    </lineage>
</organism>